<dbReference type="Proteomes" id="UP001337580">
    <property type="component" value="Chromosome"/>
</dbReference>
<dbReference type="SUPFAM" id="SSF53659">
    <property type="entry name" value="Isocitrate/Isopropylmalate dehydrogenase-like"/>
    <property type="match status" value="1"/>
</dbReference>
<comment type="subunit">
    <text evidence="9 10">Homodimer. Probably interacts with PlsY.</text>
</comment>
<reference evidence="11" key="1">
    <citation type="journal article" date="2023" name="ISME J.">
        <title>Emergence of putative energy parasites within Clostridia revealed by genome analysis of a novel endosymbiotic clade.</title>
        <authorList>
            <person name="Takahashi K."/>
            <person name="Kuwahara H."/>
            <person name="Horikawa Y."/>
            <person name="Izawa K."/>
            <person name="Kato D."/>
            <person name="Inagaki T."/>
            <person name="Yuki M."/>
            <person name="Ohkuma M."/>
            <person name="Hongoh Y."/>
        </authorList>
    </citation>
    <scope>NUCLEOTIDE SEQUENCE</scope>
    <source>
        <strain evidence="11">CfP3-15</strain>
    </source>
</reference>
<dbReference type="GO" id="GO:0005737">
    <property type="term" value="C:cytoplasm"/>
    <property type="evidence" value="ECO:0007669"/>
    <property type="project" value="UniProtKB-SubCell"/>
</dbReference>
<dbReference type="GO" id="GO:0006633">
    <property type="term" value="P:fatty acid biosynthetic process"/>
    <property type="evidence" value="ECO:0007669"/>
    <property type="project" value="UniProtKB-UniRule"/>
</dbReference>
<evidence type="ECO:0000256" key="5">
    <source>
        <dbReference type="ARBA" id="ARBA00023098"/>
    </source>
</evidence>
<dbReference type="Pfam" id="PF02504">
    <property type="entry name" value="FA_synthesis"/>
    <property type="match status" value="1"/>
</dbReference>
<evidence type="ECO:0000256" key="10">
    <source>
        <dbReference type="HAMAP-Rule" id="MF_00019"/>
    </source>
</evidence>
<evidence type="ECO:0000313" key="11">
    <source>
        <dbReference type="EMBL" id="BED91892.1"/>
    </source>
</evidence>
<keyword evidence="11" id="KW-0012">Acyltransferase</keyword>
<dbReference type="NCBIfam" id="TIGR00182">
    <property type="entry name" value="plsX"/>
    <property type="match status" value="1"/>
</dbReference>
<dbReference type="GO" id="GO:0043811">
    <property type="term" value="F:phosphate:acyl-[acyl carrier protein] acyltransferase activity"/>
    <property type="evidence" value="ECO:0007669"/>
    <property type="project" value="UniProtKB-UniRule"/>
</dbReference>
<protein>
    <recommendedName>
        <fullName evidence="8 10">Phosphate acyltransferase</fullName>
        <ecNumber evidence="8 10">2.3.1.274</ecNumber>
    </recommendedName>
    <alternativeName>
        <fullName evidence="10">Acyl-ACP phosphotransacylase</fullName>
    </alternativeName>
    <alternativeName>
        <fullName evidence="10">Acyl-[acyl-carrier-protein]--phosphate acyltransferase</fullName>
    </alternativeName>
    <alternativeName>
        <fullName evidence="10">Phosphate-acyl-ACP acyltransferase</fullName>
    </alternativeName>
</protein>
<dbReference type="InterPro" id="IPR012281">
    <property type="entry name" value="Phospholipid_synth_PlsX-like"/>
</dbReference>
<comment type="similarity">
    <text evidence="10">Belongs to the PlsX family.</text>
</comment>
<organism evidence="11">
    <name type="scientific">Candidatus Improbicoccus pseudotrichonymphae</name>
    <dbReference type="NCBI Taxonomy" id="3033792"/>
    <lineage>
        <taxon>Bacteria</taxon>
        <taxon>Bacillati</taxon>
        <taxon>Bacillota</taxon>
        <taxon>Clostridia</taxon>
        <taxon>Candidatus Improbicoccus</taxon>
    </lineage>
</organism>
<keyword evidence="3 10" id="KW-0444">Lipid biosynthesis</keyword>
<dbReference type="AlphaFoldDB" id="A0AA48I172"/>
<evidence type="ECO:0000256" key="6">
    <source>
        <dbReference type="ARBA" id="ARBA00023209"/>
    </source>
</evidence>
<dbReference type="KEGG" id="ips:CfP315_0435"/>
<evidence type="ECO:0000256" key="3">
    <source>
        <dbReference type="ARBA" id="ARBA00022516"/>
    </source>
</evidence>
<dbReference type="PIRSF" id="PIRSF002465">
    <property type="entry name" value="Phsphlp_syn_PlsX"/>
    <property type="match status" value="1"/>
</dbReference>
<comment type="function">
    <text evidence="10">Catalyzes the reversible formation of acyl-phosphate (acyl-PO(4)) from acyl-[acyl-carrier-protein] (acyl-ACP). This enzyme utilizes acyl-ACP as fatty acyl donor, but not acyl-CoA.</text>
</comment>
<dbReference type="PANTHER" id="PTHR30100:SF1">
    <property type="entry name" value="PHOSPHATE ACYLTRANSFERASE"/>
    <property type="match status" value="1"/>
</dbReference>
<evidence type="ECO:0000256" key="2">
    <source>
        <dbReference type="ARBA" id="ARBA00022490"/>
    </source>
</evidence>
<keyword evidence="6 10" id="KW-0594">Phospholipid biosynthesis</keyword>
<keyword evidence="2 10" id="KW-0963">Cytoplasm</keyword>
<dbReference type="GO" id="GO:0008654">
    <property type="term" value="P:phospholipid biosynthetic process"/>
    <property type="evidence" value="ECO:0007669"/>
    <property type="project" value="UniProtKB-KW"/>
</dbReference>
<comment type="catalytic activity">
    <reaction evidence="1 10">
        <text>a fatty acyl-[ACP] + phosphate = an acyl phosphate + holo-[ACP]</text>
        <dbReference type="Rhea" id="RHEA:42292"/>
        <dbReference type="Rhea" id="RHEA-COMP:9685"/>
        <dbReference type="Rhea" id="RHEA-COMP:14125"/>
        <dbReference type="ChEBI" id="CHEBI:43474"/>
        <dbReference type="ChEBI" id="CHEBI:59918"/>
        <dbReference type="ChEBI" id="CHEBI:64479"/>
        <dbReference type="ChEBI" id="CHEBI:138651"/>
        <dbReference type="EC" id="2.3.1.274"/>
    </reaction>
</comment>
<dbReference type="InterPro" id="IPR003664">
    <property type="entry name" value="FA_synthesis"/>
</dbReference>
<dbReference type="HAMAP" id="MF_00019">
    <property type="entry name" value="PlsX"/>
    <property type="match status" value="1"/>
</dbReference>
<dbReference type="Gene3D" id="3.40.718.10">
    <property type="entry name" value="Isopropylmalate Dehydrogenase"/>
    <property type="match status" value="1"/>
</dbReference>
<dbReference type="PANTHER" id="PTHR30100">
    <property type="entry name" value="FATTY ACID/PHOSPHOLIPID SYNTHESIS PROTEIN PLSX"/>
    <property type="match status" value="1"/>
</dbReference>
<accession>A0AA48I172</accession>
<gene>
    <name evidence="10" type="primary">plsX</name>
    <name evidence="11" type="ORF">CfP315_0435</name>
</gene>
<evidence type="ECO:0000256" key="7">
    <source>
        <dbReference type="ARBA" id="ARBA00023264"/>
    </source>
</evidence>
<comment type="pathway">
    <text evidence="10">Lipid metabolism; phospholipid metabolism.</text>
</comment>
<keyword evidence="7 10" id="KW-1208">Phospholipid metabolism</keyword>
<keyword evidence="4 10" id="KW-0808">Transferase</keyword>
<evidence type="ECO:0000256" key="4">
    <source>
        <dbReference type="ARBA" id="ARBA00022679"/>
    </source>
</evidence>
<evidence type="ECO:0000256" key="9">
    <source>
        <dbReference type="ARBA" id="ARBA00046608"/>
    </source>
</evidence>
<dbReference type="EC" id="2.3.1.274" evidence="8 10"/>
<keyword evidence="5 10" id="KW-0443">Lipid metabolism</keyword>
<sequence>MLDAFGGDNAPDAPVLGALKSIKETNINVIFCGDENKIKNIIKNSDVSSKKIKIIHAPEIINTDDPPTEAINNKKASSMVVGLGLLANDQSVHGFISAGNSGALLVGTTLIVKRDIGVKRIAFAVFLPKENGFSLLVDCGANSDCNANMLHKFGVLGSEYVKSFLDIRSPKVGLLNIGTEENKGDNLRLEAFDLLEKDTNINFTGNIEPDRILMRNDIDVIVSDGFTGNIILKSLEGCNSFFMGKIKEIFSLNMKTKLGAMLIKNEIKIIKKSINYREHGGASLLGAKKPVFKVHGKSDAETFRNAINKFGTFIANRLKTE</sequence>
<comment type="subcellular location">
    <subcellularLocation>
        <location evidence="10">Cytoplasm</location>
    </subcellularLocation>
    <text evidence="10">Associated with the membrane possibly through PlsY.</text>
</comment>
<evidence type="ECO:0000256" key="1">
    <source>
        <dbReference type="ARBA" id="ARBA00001232"/>
    </source>
</evidence>
<name>A0AA48I172_9FIRM</name>
<evidence type="ECO:0000256" key="8">
    <source>
        <dbReference type="ARBA" id="ARBA00024069"/>
    </source>
</evidence>
<proteinExistence type="inferred from homology"/>
<dbReference type="EMBL" id="AP027924">
    <property type="protein sequence ID" value="BED91892.1"/>
    <property type="molecule type" value="Genomic_DNA"/>
</dbReference>